<reference evidence="1 2" key="1">
    <citation type="submission" date="2018-05" db="EMBL/GenBank/DDBJ databases">
        <title>Novel Campyloabacter and Helicobacter Species and Strains.</title>
        <authorList>
            <person name="Mannion A.J."/>
            <person name="Shen Z."/>
            <person name="Fox J.G."/>
        </authorList>
    </citation>
    <scope>NUCLEOTIDE SEQUENCE [LARGE SCALE GENOMIC DNA]</scope>
    <source>
        <strain evidence="2">MIT17-670</strain>
    </source>
</reference>
<dbReference type="PANTHER" id="PTHR35370:SF1">
    <property type="entry name" value="TYPE VI SECRETION SYSTEM COMPONENT TSSF1"/>
    <property type="match status" value="1"/>
</dbReference>
<dbReference type="NCBIfam" id="TIGR03359">
    <property type="entry name" value="VI_chp_6"/>
    <property type="match status" value="1"/>
</dbReference>
<gene>
    <name evidence="1" type="primary">vasA</name>
    <name evidence="1" type="ORF">CQA76_07705</name>
</gene>
<evidence type="ECO:0000313" key="1">
    <source>
        <dbReference type="EMBL" id="TKX30620.1"/>
    </source>
</evidence>
<comment type="caution">
    <text evidence="1">The sequence shown here is derived from an EMBL/GenBank/DDBJ whole genome shotgun (WGS) entry which is preliminary data.</text>
</comment>
<keyword evidence="2" id="KW-1185">Reference proteome</keyword>
<dbReference type="PANTHER" id="PTHR35370">
    <property type="entry name" value="CYTOPLASMIC PROTEIN-RELATED-RELATED"/>
    <property type="match status" value="1"/>
</dbReference>
<evidence type="ECO:0000313" key="2">
    <source>
        <dbReference type="Proteomes" id="UP000310353"/>
    </source>
</evidence>
<dbReference type="Proteomes" id="UP000310353">
    <property type="component" value="Unassembled WGS sequence"/>
</dbReference>
<dbReference type="PIRSF" id="PIRSF028304">
    <property type="entry name" value="UCP028304"/>
    <property type="match status" value="1"/>
</dbReference>
<dbReference type="AlphaFoldDB" id="A0A4U7BKI3"/>
<organism evidence="1 2">
    <name type="scientific">Campylobacter aviculae</name>
    <dbReference type="NCBI Taxonomy" id="2510190"/>
    <lineage>
        <taxon>Bacteria</taxon>
        <taxon>Pseudomonadati</taxon>
        <taxon>Campylobacterota</taxon>
        <taxon>Epsilonproteobacteria</taxon>
        <taxon>Campylobacterales</taxon>
        <taxon>Campylobacteraceae</taxon>
        <taxon>Campylobacter</taxon>
    </lineage>
</organism>
<name>A0A4U7BKI3_9BACT</name>
<dbReference type="RefSeq" id="WP_137622820.1">
    <property type="nucleotide sequence ID" value="NZ_NXMA01000015.1"/>
</dbReference>
<proteinExistence type="predicted"/>
<dbReference type="EMBL" id="NXMA01000015">
    <property type="protein sequence ID" value="TKX30620.1"/>
    <property type="molecule type" value="Genomic_DNA"/>
</dbReference>
<dbReference type="InterPro" id="IPR010272">
    <property type="entry name" value="T6SS_TssF"/>
</dbReference>
<dbReference type="Pfam" id="PF05947">
    <property type="entry name" value="T6SS_TssF"/>
    <property type="match status" value="1"/>
</dbReference>
<accession>A0A4U7BKI3</accession>
<sequence>MKNNIFYYQKELNYLYETRKYFTKHFPKLTPFLGHDSKDPDVERIIENLAILSSKIHQELDENIPYIAESLINIVSPNYTNPIPSLCMQEFAFDQKNKENKMIIPKGTSVTSKPVDKCICEFQTIYDVYLYPLDIEEVFLASKNQDYTLNLKMNINKANTKICDLNLDRINLYLGDDVYTSTTLLLYMHLYLKELTIQCLDTQEEFKLSIYDVKRVGLEPNESTLHYNDLGFEAFSLLREYFFLPQKFNFLGICGLDILKDCQGQKINIEFKFSKAFPKNCIFKKEIFSLSMTPIVNLFTKSAEPIINNHKNDAYRIFIDRAHPNAYEIIQIKQVKAHNSDGGRRILKNYRSFERFEFLKDNRNDFYSLSVRKNSNGESYKEISFFSSDLIKETISIDTLCSNKNLPSKLKIGDISNCELKDVLTRNIQIPSQIRECIVDGNLLWKFVSILSFSYQTMLNKNTFFGVLESYSFLEDKENEESYKLLKEAIVEISSKSIYLIDEYVTKKGTMAIFDIKDSYFYSLGEVYRLGLVLSKFLASFASINSFCELKIKCIDSKEILHYPASFGKKAIL</sequence>
<dbReference type="OrthoDB" id="9763676at2"/>
<protein>
    <submittedName>
        <fullName evidence="1">Type VI secretion system baseplate subunit TssF</fullName>
    </submittedName>
</protein>